<evidence type="ECO:0000313" key="2">
    <source>
        <dbReference type="Proteomes" id="UP000187261"/>
    </source>
</evidence>
<keyword evidence="2" id="KW-1185">Reference proteome</keyword>
<dbReference type="Proteomes" id="UP000187261">
    <property type="component" value="Unassembled WGS sequence"/>
</dbReference>
<dbReference type="EMBL" id="FTPU01000013">
    <property type="protein sequence ID" value="SIT96827.1"/>
    <property type="molecule type" value="Genomic_DNA"/>
</dbReference>
<reference evidence="2" key="1">
    <citation type="submission" date="2016-10" db="EMBL/GenBank/DDBJ databases">
        <authorList>
            <person name="Varghese N."/>
            <person name="Submissions S."/>
        </authorList>
    </citation>
    <scope>NUCLEOTIDE SEQUENCE [LARGE SCALE GENOMIC DNA]</scope>
    <source>
        <strain evidence="2">DSM 19482</strain>
    </source>
</reference>
<accession>A0A1U7PVU6</accession>
<dbReference type="RefSeq" id="WP_076783026.1">
    <property type="nucleotide sequence ID" value="NZ_FTPU01000013.1"/>
</dbReference>
<name>A0A1U7PVU6_9FLAO</name>
<protein>
    <submittedName>
        <fullName evidence="1">Uncharacterized protein</fullName>
    </submittedName>
</protein>
<organism evidence="1 2">
    <name type="scientific">Epilithonimonas bovis DSM 19482</name>
    <dbReference type="NCBI Taxonomy" id="1121284"/>
    <lineage>
        <taxon>Bacteria</taxon>
        <taxon>Pseudomonadati</taxon>
        <taxon>Bacteroidota</taxon>
        <taxon>Flavobacteriia</taxon>
        <taxon>Flavobacteriales</taxon>
        <taxon>Weeksellaceae</taxon>
        <taxon>Chryseobacterium group</taxon>
        <taxon>Epilithonimonas</taxon>
    </lineage>
</organism>
<gene>
    <name evidence="1" type="ORF">SAMN05660493_01522</name>
</gene>
<evidence type="ECO:0000313" key="1">
    <source>
        <dbReference type="EMBL" id="SIT96827.1"/>
    </source>
</evidence>
<proteinExistence type="predicted"/>
<dbReference type="AlphaFoldDB" id="A0A1U7PVU6"/>
<sequence length="87" mass="9764">MSITIKKITENDLEILSYSVSIPKLTTKIVDESFAYCLEIDLNSEGFSTKWVALDDMGYISVNFSNLTITPEQQLAVVKCVNEILNN</sequence>
<dbReference type="STRING" id="1121284.SAMN05660493_01522"/>